<dbReference type="EMBL" id="AP023421">
    <property type="protein sequence ID" value="BCK85920.1"/>
    <property type="molecule type" value="Genomic_DNA"/>
</dbReference>
<dbReference type="RefSeq" id="WP_213543855.1">
    <property type="nucleotide sequence ID" value="NZ_AP023421.1"/>
</dbReference>
<sequence length="117" mass="14091">MDFFYGDQSEFFSFYRIPKLLITDKRFKNLSCEAKLLYGLLIDRMSLSKKNEWMDKQRRIYIYYTIENIMEDLGCGHEKAGKLLADLERYHLLHRVRQGLCKPDRLYPLSFIKIPDI</sequence>
<evidence type="ECO:0000313" key="3">
    <source>
        <dbReference type="Proteomes" id="UP000679848"/>
    </source>
</evidence>
<dbReference type="KEGG" id="pfaa:MM59RIKEN_32390"/>
<evidence type="ECO:0000259" key="1">
    <source>
        <dbReference type="Pfam" id="PF06970"/>
    </source>
</evidence>
<feature type="domain" description="Replication initiator A N-terminal" evidence="1">
    <location>
        <begin position="13"/>
        <end position="87"/>
    </location>
</feature>
<keyword evidence="2" id="KW-0614">Plasmid</keyword>
<dbReference type="Proteomes" id="UP000679848">
    <property type="component" value="Plasmid pMM59_01"/>
</dbReference>
<accession>A0A830U8K3</accession>
<gene>
    <name evidence="2" type="ORF">MM59RIKEN_32390</name>
</gene>
<organism evidence="2 3">
    <name type="scientific">Pusillibacter faecalis</name>
    <dbReference type="NCBI Taxonomy" id="2714358"/>
    <lineage>
        <taxon>Bacteria</taxon>
        <taxon>Bacillati</taxon>
        <taxon>Bacillota</taxon>
        <taxon>Clostridia</taxon>
        <taxon>Eubacteriales</taxon>
        <taxon>Oscillospiraceae</taxon>
        <taxon>Pusillibacter</taxon>
    </lineage>
</organism>
<proteinExistence type="predicted"/>
<dbReference type="Pfam" id="PF06970">
    <property type="entry name" value="RepA_N"/>
    <property type="match status" value="1"/>
</dbReference>
<protein>
    <recommendedName>
        <fullName evidence="1">Replication initiator A N-terminal domain-containing protein</fullName>
    </recommendedName>
</protein>
<dbReference type="InterPro" id="IPR010724">
    <property type="entry name" value="RepA_N"/>
</dbReference>
<geneLocation type="plasmid" evidence="2 3">
    <name>pMM59_01</name>
</geneLocation>
<evidence type="ECO:0000313" key="2">
    <source>
        <dbReference type="EMBL" id="BCK85920.1"/>
    </source>
</evidence>
<dbReference type="AlphaFoldDB" id="A0A830U8K3"/>
<reference evidence="2" key="1">
    <citation type="submission" date="2020-09" db="EMBL/GenBank/DDBJ databases">
        <title>New species isolated from human feces.</title>
        <authorList>
            <person name="Kitahara M."/>
            <person name="Shigeno Y."/>
            <person name="Shime M."/>
            <person name="Matsumoto Y."/>
            <person name="Nakamura S."/>
            <person name="Motooka D."/>
            <person name="Fukuoka S."/>
            <person name="Nishikawa H."/>
            <person name="Benno Y."/>
        </authorList>
    </citation>
    <scope>NUCLEOTIDE SEQUENCE</scope>
    <source>
        <strain evidence="2">MM59</strain>
        <plasmid evidence="2">pMM59_01</plasmid>
    </source>
</reference>
<name>A0A830U8K3_9FIRM</name>
<keyword evidence="3" id="KW-1185">Reference proteome</keyword>